<dbReference type="InterPro" id="IPR001179">
    <property type="entry name" value="PPIase_FKBP_dom"/>
</dbReference>
<keyword evidence="6" id="KW-1015">Disulfide bond</keyword>
<evidence type="ECO:0000256" key="5">
    <source>
        <dbReference type="ARBA" id="ARBA00023110"/>
    </source>
</evidence>
<dbReference type="GO" id="GO:0003755">
    <property type="term" value="F:peptidyl-prolyl cis-trans isomerase activity"/>
    <property type="evidence" value="ECO:0007669"/>
    <property type="project" value="UniProtKB-KW"/>
</dbReference>
<feature type="domain" description="PPIase FKBP-type" evidence="10">
    <location>
        <begin position="244"/>
        <end position="337"/>
    </location>
</feature>
<evidence type="ECO:0000256" key="6">
    <source>
        <dbReference type="ARBA" id="ARBA00023157"/>
    </source>
</evidence>
<comment type="similarity">
    <text evidence="3">Belongs to the FKBP-type PPIase family.</text>
</comment>
<evidence type="ECO:0000256" key="9">
    <source>
        <dbReference type="SAM" id="MobiDB-lite"/>
    </source>
</evidence>
<evidence type="ECO:0000256" key="4">
    <source>
        <dbReference type="ARBA" id="ARBA00022490"/>
    </source>
</evidence>
<dbReference type="Gene3D" id="3.10.50.40">
    <property type="match status" value="1"/>
</dbReference>
<gene>
    <name evidence="11" type="ORF">CB5_LOCUS9490</name>
</gene>
<evidence type="ECO:0000256" key="1">
    <source>
        <dbReference type="ARBA" id="ARBA00000971"/>
    </source>
</evidence>
<keyword evidence="7 8" id="KW-0413">Isomerase</keyword>
<organism evidence="11">
    <name type="scientific">Ananas comosus var. bracteatus</name>
    <name type="common">red pineapple</name>
    <dbReference type="NCBI Taxonomy" id="296719"/>
    <lineage>
        <taxon>Eukaryota</taxon>
        <taxon>Viridiplantae</taxon>
        <taxon>Streptophyta</taxon>
        <taxon>Embryophyta</taxon>
        <taxon>Tracheophyta</taxon>
        <taxon>Spermatophyta</taxon>
        <taxon>Magnoliopsida</taxon>
        <taxon>Liliopsida</taxon>
        <taxon>Poales</taxon>
        <taxon>Bromeliaceae</taxon>
        <taxon>Bromelioideae</taxon>
        <taxon>Ananas</taxon>
    </lineage>
</organism>
<feature type="region of interest" description="Disordered" evidence="9">
    <location>
        <begin position="36"/>
        <end position="93"/>
    </location>
</feature>
<comment type="catalytic activity">
    <reaction evidence="1 8">
        <text>[protein]-peptidylproline (omega=180) = [protein]-peptidylproline (omega=0)</text>
        <dbReference type="Rhea" id="RHEA:16237"/>
        <dbReference type="Rhea" id="RHEA-COMP:10747"/>
        <dbReference type="Rhea" id="RHEA-COMP:10748"/>
        <dbReference type="ChEBI" id="CHEBI:83833"/>
        <dbReference type="ChEBI" id="CHEBI:83834"/>
        <dbReference type="EC" id="5.2.1.8"/>
    </reaction>
</comment>
<evidence type="ECO:0000256" key="2">
    <source>
        <dbReference type="ARBA" id="ARBA00004496"/>
    </source>
</evidence>
<protein>
    <recommendedName>
        <fullName evidence="8">peptidylprolyl isomerase</fullName>
        <ecNumber evidence="8">5.2.1.8</ecNumber>
    </recommendedName>
</protein>
<evidence type="ECO:0000259" key="10">
    <source>
        <dbReference type="PROSITE" id="PS50059"/>
    </source>
</evidence>
<evidence type="ECO:0000256" key="7">
    <source>
        <dbReference type="ARBA" id="ARBA00023235"/>
    </source>
</evidence>
<dbReference type="PROSITE" id="PS50059">
    <property type="entry name" value="FKBP_PPIASE"/>
    <property type="match status" value="1"/>
</dbReference>
<dbReference type="GO" id="GO:0005737">
    <property type="term" value="C:cytoplasm"/>
    <property type="evidence" value="ECO:0007669"/>
    <property type="project" value="UniProtKB-SubCell"/>
</dbReference>
<dbReference type="EC" id="5.2.1.8" evidence="8"/>
<dbReference type="SUPFAM" id="SSF54534">
    <property type="entry name" value="FKBP-like"/>
    <property type="match status" value="1"/>
</dbReference>
<comment type="subcellular location">
    <subcellularLocation>
        <location evidence="2">Cytoplasm</location>
    </subcellularLocation>
</comment>
<feature type="compositionally biased region" description="Basic residues" evidence="9">
    <location>
        <begin position="42"/>
        <end position="52"/>
    </location>
</feature>
<name>A0A6V7P615_ANACO</name>
<dbReference type="AlphaFoldDB" id="A0A6V7P615"/>
<keyword evidence="4" id="KW-0963">Cytoplasm</keyword>
<feature type="compositionally biased region" description="Basic and acidic residues" evidence="9">
    <location>
        <begin position="60"/>
        <end position="93"/>
    </location>
</feature>
<dbReference type="InterPro" id="IPR046357">
    <property type="entry name" value="PPIase_dom_sf"/>
</dbReference>
<proteinExistence type="inferred from homology"/>
<reference evidence="11" key="1">
    <citation type="submission" date="2020-07" db="EMBL/GenBank/DDBJ databases">
        <authorList>
            <person name="Lin J."/>
        </authorList>
    </citation>
    <scope>NUCLEOTIDE SEQUENCE</scope>
</reference>
<sequence length="337" mass="36876">MEPIRGAAEEDAAAVGWEQALAPQIAEEHREEECVLDEARGAHSRGRGRGGRRIGCAAAGEERGAEEGEGEERRREENRARDEEEEERVREADHEAIVAKLEAPAAAAAAAAAPPPWPSPWRRVVLGELFMVRSRLSLSRALMPPLFLLPLFAVELRAARRRATRSSWVSDWVSNRSPLSPNPSRASHVTQVSDGVRVRVRVRVRVSRPSLSIGKLSRFASEATVMGVEKQILKPGDGPKPVKGQTVTVHCTGFGKDGDLSKKFWSTKDPGQEPFSFKIGMGSVIKGWDEGVLGMQVGEIARLQCTPDYAYGAGGFSTWGIRPNSVLIFEIEVLRAQ</sequence>
<dbReference type="InterPro" id="IPR050689">
    <property type="entry name" value="FKBP-type_PPIase"/>
</dbReference>
<evidence type="ECO:0000256" key="3">
    <source>
        <dbReference type="ARBA" id="ARBA00006577"/>
    </source>
</evidence>
<dbReference type="EMBL" id="LR862145">
    <property type="protein sequence ID" value="CAD1826279.1"/>
    <property type="molecule type" value="Genomic_DNA"/>
</dbReference>
<dbReference type="Pfam" id="PF00254">
    <property type="entry name" value="FKBP_C"/>
    <property type="match status" value="1"/>
</dbReference>
<accession>A0A6V7P615</accession>
<dbReference type="PANTHER" id="PTHR10516">
    <property type="entry name" value="PEPTIDYL-PROLYL CIS-TRANS ISOMERASE"/>
    <property type="match status" value="1"/>
</dbReference>
<evidence type="ECO:0000313" key="11">
    <source>
        <dbReference type="EMBL" id="CAD1826279.1"/>
    </source>
</evidence>
<evidence type="ECO:0000256" key="8">
    <source>
        <dbReference type="PROSITE-ProRule" id="PRU00277"/>
    </source>
</evidence>
<keyword evidence="5 8" id="KW-0697">Rotamase</keyword>
<dbReference type="FunFam" id="3.10.50.40:FF:000031">
    <property type="entry name" value="Peptidylprolyl isomerase"/>
    <property type="match status" value="1"/>
</dbReference>
<dbReference type="PANTHER" id="PTHR10516:SF443">
    <property type="entry name" value="FK506-BINDING PROTEIN 59-RELATED"/>
    <property type="match status" value="1"/>
</dbReference>